<dbReference type="GO" id="GO:0032259">
    <property type="term" value="P:methylation"/>
    <property type="evidence" value="ECO:0007669"/>
    <property type="project" value="UniProtKB-KW"/>
</dbReference>
<dbReference type="EC" id="2.1.1.-" evidence="3"/>
<dbReference type="Proteomes" id="UP000798488">
    <property type="component" value="Unassembled WGS sequence"/>
</dbReference>
<dbReference type="InterPro" id="IPR029063">
    <property type="entry name" value="SAM-dependent_MTases_sf"/>
</dbReference>
<evidence type="ECO:0000259" key="2">
    <source>
        <dbReference type="Pfam" id="PF13649"/>
    </source>
</evidence>
<dbReference type="Gene3D" id="2.20.25.110">
    <property type="entry name" value="S-adenosyl-L-methionine-dependent methyltransferases"/>
    <property type="match status" value="1"/>
</dbReference>
<evidence type="ECO:0000256" key="1">
    <source>
        <dbReference type="ARBA" id="ARBA00022679"/>
    </source>
</evidence>
<dbReference type="GO" id="GO:0008168">
    <property type="term" value="F:methyltransferase activity"/>
    <property type="evidence" value="ECO:0007669"/>
    <property type="project" value="UniProtKB-KW"/>
</dbReference>
<dbReference type="RefSeq" id="WP_161823200.1">
    <property type="nucleotide sequence ID" value="NZ_LSRS01000008.1"/>
</dbReference>
<gene>
    <name evidence="3" type="primary">cypM</name>
    <name evidence="3" type="ORF">SPSYN_02945</name>
</gene>
<feature type="domain" description="Methyltransferase" evidence="2">
    <location>
        <begin position="82"/>
        <end position="174"/>
    </location>
</feature>
<name>A0A9D2WNA8_9FIRM</name>
<comment type="caution">
    <text evidence="3">The sequence shown here is derived from an EMBL/GenBank/DDBJ whole genome shotgun (WGS) entry which is preliminary data.</text>
</comment>
<keyword evidence="3" id="KW-0489">Methyltransferase</keyword>
<dbReference type="SUPFAM" id="SSF53335">
    <property type="entry name" value="S-adenosyl-L-methionine-dependent methyltransferases"/>
    <property type="match status" value="1"/>
</dbReference>
<sequence>MDKRIKNIDLTVPYKKIVETIGNKPIAYETTGIPFWDDEYISKSMLALHLNPDVESASRTYEFMDRSVDWIVSLLGKQDGKILDLGCGPGLYAKRFADKGFSTTGIDFSQRSIAYASENYGGEKNEFIYQDYLTIDYDKEYDLAILIYCDFGVLSPENRMALLKKIYRGLKHGGLFVVDAFTSNQYKEFTDSLTVEYENGGFWRADSYINIKRNASYPNQNYLEQYTIITAEDCATYNIWNHGFEPQELKKTLLNASFASVILYGDVTGANLTDESPIVCAVCRK</sequence>
<evidence type="ECO:0000313" key="4">
    <source>
        <dbReference type="Proteomes" id="UP000798488"/>
    </source>
</evidence>
<proteinExistence type="predicted"/>
<keyword evidence="4" id="KW-1185">Reference proteome</keyword>
<dbReference type="OrthoDB" id="9774345at2"/>
<accession>A0A9D2WNA8</accession>
<dbReference type="AlphaFoldDB" id="A0A9D2WNA8"/>
<dbReference type="CDD" id="cd02440">
    <property type="entry name" value="AdoMet_MTases"/>
    <property type="match status" value="1"/>
</dbReference>
<dbReference type="InterPro" id="IPR041698">
    <property type="entry name" value="Methyltransf_25"/>
</dbReference>
<protein>
    <submittedName>
        <fullName evidence="3">Cypemycin methyltransferase</fullName>
        <ecNumber evidence="3">2.1.1.-</ecNumber>
    </submittedName>
</protein>
<keyword evidence="1 3" id="KW-0808">Transferase</keyword>
<reference evidence="3" key="1">
    <citation type="submission" date="2016-02" db="EMBL/GenBank/DDBJ databases">
        <title>Draft Genome Sequence of Sporotomaculum syntrophicum Strain FB, a Syntrophic Benzoate Degrader.</title>
        <authorList>
            <person name="Nobu M.K."/>
            <person name="Narihiro T."/>
            <person name="Qiu Y.-L."/>
            <person name="Ohashi A."/>
            <person name="Liu W.-T."/>
            <person name="Yuji S."/>
        </authorList>
    </citation>
    <scope>NUCLEOTIDE SEQUENCE</scope>
    <source>
        <strain evidence="3">FB</strain>
    </source>
</reference>
<evidence type="ECO:0000313" key="3">
    <source>
        <dbReference type="EMBL" id="KAF1084033.1"/>
    </source>
</evidence>
<dbReference type="Gene3D" id="3.40.50.150">
    <property type="entry name" value="Vaccinia Virus protein VP39"/>
    <property type="match status" value="1"/>
</dbReference>
<organism evidence="3 4">
    <name type="scientific">Sporotomaculum syntrophicum</name>
    <dbReference type="NCBI Taxonomy" id="182264"/>
    <lineage>
        <taxon>Bacteria</taxon>
        <taxon>Bacillati</taxon>
        <taxon>Bacillota</taxon>
        <taxon>Clostridia</taxon>
        <taxon>Eubacteriales</taxon>
        <taxon>Desulfallaceae</taxon>
        <taxon>Sporotomaculum</taxon>
    </lineage>
</organism>
<dbReference type="PANTHER" id="PTHR43861">
    <property type="entry name" value="TRANS-ACONITATE 2-METHYLTRANSFERASE-RELATED"/>
    <property type="match status" value="1"/>
</dbReference>
<dbReference type="EMBL" id="LSRS01000008">
    <property type="protein sequence ID" value="KAF1084033.1"/>
    <property type="molecule type" value="Genomic_DNA"/>
</dbReference>
<dbReference type="Pfam" id="PF13649">
    <property type="entry name" value="Methyltransf_25"/>
    <property type="match status" value="1"/>
</dbReference>